<dbReference type="SMART" id="SM00342">
    <property type="entry name" value="HTH_ARAC"/>
    <property type="match status" value="1"/>
</dbReference>
<evidence type="ECO:0000313" key="6">
    <source>
        <dbReference type="Proteomes" id="UP001596378"/>
    </source>
</evidence>
<dbReference type="Pfam" id="PF02311">
    <property type="entry name" value="AraC_binding"/>
    <property type="match status" value="1"/>
</dbReference>
<dbReference type="Gene3D" id="1.10.10.60">
    <property type="entry name" value="Homeodomain-like"/>
    <property type="match status" value="2"/>
</dbReference>
<name>A0ABW2FIP8_9BACL</name>
<keyword evidence="6" id="KW-1185">Reference proteome</keyword>
<dbReference type="InterPro" id="IPR009057">
    <property type="entry name" value="Homeodomain-like_sf"/>
</dbReference>
<dbReference type="InterPro" id="IPR014710">
    <property type="entry name" value="RmlC-like_jellyroll"/>
</dbReference>
<reference evidence="6" key="1">
    <citation type="journal article" date="2019" name="Int. J. Syst. Evol. Microbiol.">
        <title>The Global Catalogue of Microorganisms (GCM) 10K type strain sequencing project: providing services to taxonomists for standard genome sequencing and annotation.</title>
        <authorList>
            <consortium name="The Broad Institute Genomics Platform"/>
            <consortium name="The Broad Institute Genome Sequencing Center for Infectious Disease"/>
            <person name="Wu L."/>
            <person name="Ma J."/>
        </authorList>
    </citation>
    <scope>NUCLEOTIDE SEQUENCE [LARGE SCALE GENOMIC DNA]</scope>
    <source>
        <strain evidence="6">KCTC 12907</strain>
    </source>
</reference>
<gene>
    <name evidence="5" type="ORF">ACFQMJ_25330</name>
</gene>
<dbReference type="PANTHER" id="PTHR43280:SF2">
    <property type="entry name" value="HTH-TYPE TRANSCRIPTIONAL REGULATOR EXSA"/>
    <property type="match status" value="1"/>
</dbReference>
<evidence type="ECO:0000256" key="3">
    <source>
        <dbReference type="ARBA" id="ARBA00023163"/>
    </source>
</evidence>
<dbReference type="PANTHER" id="PTHR43280">
    <property type="entry name" value="ARAC-FAMILY TRANSCRIPTIONAL REGULATOR"/>
    <property type="match status" value="1"/>
</dbReference>
<evidence type="ECO:0000259" key="4">
    <source>
        <dbReference type="PROSITE" id="PS01124"/>
    </source>
</evidence>
<dbReference type="Proteomes" id="UP001596378">
    <property type="component" value="Unassembled WGS sequence"/>
</dbReference>
<keyword evidence="2" id="KW-0238">DNA-binding</keyword>
<dbReference type="PROSITE" id="PS01124">
    <property type="entry name" value="HTH_ARAC_FAMILY_2"/>
    <property type="match status" value="1"/>
</dbReference>
<dbReference type="InterPro" id="IPR037923">
    <property type="entry name" value="HTH-like"/>
</dbReference>
<evidence type="ECO:0000256" key="1">
    <source>
        <dbReference type="ARBA" id="ARBA00023015"/>
    </source>
</evidence>
<protein>
    <submittedName>
        <fullName evidence="5">AraC family transcriptional regulator</fullName>
    </submittedName>
</protein>
<accession>A0ABW2FIP8</accession>
<dbReference type="EMBL" id="JBHTAI010000019">
    <property type="protein sequence ID" value="MFC7151875.1"/>
    <property type="molecule type" value="Genomic_DNA"/>
</dbReference>
<dbReference type="Pfam" id="PF12833">
    <property type="entry name" value="HTH_18"/>
    <property type="match status" value="1"/>
</dbReference>
<dbReference type="RefSeq" id="WP_378046648.1">
    <property type="nucleotide sequence ID" value="NZ_JBHMDN010000011.1"/>
</dbReference>
<dbReference type="InterPro" id="IPR018060">
    <property type="entry name" value="HTH_AraC"/>
</dbReference>
<sequence>MKTNYITIMMKHFEQMHVEVAAAAETVLDASSLKDKDAVYDCHRFLFVKSGTGKLFAQNKEIPLEKGKLFIMLAGMPHRIVLEAGETATLQWCHFRSSYEDRDLYRTLQIPYYIQVEDEAAISGIFVRVFEESARNGLTSKLKIKAAMLELISYYLDSLSLIDNDAPTDELQKIDMVLKYIDEHLGDNITVENMAKQVYLHPNYFIVFFKGILGYSPIQYVNLRRMEIAKNLLLQPNSNVSSVAGQVGMQIYYFSRMFKAHTGLTPSRFRKQAAFIAASSEAESTDREEGN</sequence>
<keyword evidence="3" id="KW-0804">Transcription</keyword>
<organism evidence="5 6">
    <name type="scientific">Cohnella cellulosilytica</name>
    <dbReference type="NCBI Taxonomy" id="986710"/>
    <lineage>
        <taxon>Bacteria</taxon>
        <taxon>Bacillati</taxon>
        <taxon>Bacillota</taxon>
        <taxon>Bacilli</taxon>
        <taxon>Bacillales</taxon>
        <taxon>Paenibacillaceae</taxon>
        <taxon>Cohnella</taxon>
    </lineage>
</organism>
<proteinExistence type="predicted"/>
<comment type="caution">
    <text evidence="5">The sequence shown here is derived from an EMBL/GenBank/DDBJ whole genome shotgun (WGS) entry which is preliminary data.</text>
</comment>
<dbReference type="SUPFAM" id="SSF46689">
    <property type="entry name" value="Homeodomain-like"/>
    <property type="match status" value="2"/>
</dbReference>
<dbReference type="SUPFAM" id="SSF51215">
    <property type="entry name" value="Regulatory protein AraC"/>
    <property type="match status" value="1"/>
</dbReference>
<evidence type="ECO:0000313" key="5">
    <source>
        <dbReference type="EMBL" id="MFC7151875.1"/>
    </source>
</evidence>
<dbReference type="Gene3D" id="2.60.120.10">
    <property type="entry name" value="Jelly Rolls"/>
    <property type="match status" value="1"/>
</dbReference>
<dbReference type="InterPro" id="IPR003313">
    <property type="entry name" value="AraC-bd"/>
</dbReference>
<feature type="domain" description="HTH araC/xylS-type" evidence="4">
    <location>
        <begin position="175"/>
        <end position="272"/>
    </location>
</feature>
<keyword evidence="1" id="KW-0805">Transcription regulation</keyword>
<evidence type="ECO:0000256" key="2">
    <source>
        <dbReference type="ARBA" id="ARBA00023125"/>
    </source>
</evidence>